<dbReference type="GO" id="GO:0047151">
    <property type="term" value="F:tRNA (uracil(54)-C5)-methyltransferase activity, 5,10-methylenetetrahydrofolate-dependent"/>
    <property type="evidence" value="ECO:0007669"/>
    <property type="project" value="UniProtKB-UniRule"/>
</dbReference>
<keyword evidence="2 10" id="KW-0963">Cytoplasm</keyword>
<dbReference type="STRING" id="1121420.SAMN02746098_04854"/>
<keyword evidence="9 10" id="KW-0520">NAD</keyword>
<keyword evidence="13" id="KW-1185">Reference proteome</keyword>
<dbReference type="EMBL" id="FQXJ01000029">
    <property type="protein sequence ID" value="SHI91497.1"/>
    <property type="molecule type" value="Genomic_DNA"/>
</dbReference>
<dbReference type="NCBIfam" id="TIGR00137">
    <property type="entry name" value="gid_trmFO"/>
    <property type="match status" value="1"/>
</dbReference>
<dbReference type="Gene3D" id="3.50.50.60">
    <property type="entry name" value="FAD/NAD(P)-binding domain"/>
    <property type="match status" value="2"/>
</dbReference>
<keyword evidence="3 10" id="KW-0489">Methyltransferase</keyword>
<dbReference type="GO" id="GO:0005829">
    <property type="term" value="C:cytosol"/>
    <property type="evidence" value="ECO:0007669"/>
    <property type="project" value="TreeGrafter"/>
</dbReference>
<sequence>MHKSITVIGAGLAGSEAAWQLAERGVRVDLFEMRPTKMTPAHQTDQFAELVCSNSLRGAAIENAVGLLKEEMRRLGSLTMSSADHNAVPAGGALAVDRELFSNEITKRLEQHPNVSIHREEVRTIPQTGITVVASGPLTSDDLAEDILRLTGEQALAFYDAAAPIVTLESIDLDKAFWASRYDKGEADYLNCPMTREEYDSFYKALIEAEMAEVQGFEQGKVFEGCLPVEVMAKRGPQTLTFGPLKPVGLVDPRTGKRSYAVVQLRKENQAGTLFNLVGFQTHLKWGEQKRVFSLIPGLEKAEFVRYGVMHRNTFLNAPKVLKADFSLHLKPDLFFAGQMTGVEGYVESAASGFLAGLNAWRRLSQMNTLVFPPETTLGGLARHLEGSPSQSFQPMNINFGLLPPLAERIRDKREKNTKISERALEALDEFCAREDMGRQVCSSMKL</sequence>
<feature type="domain" description="MnmG N-terminal" evidence="11">
    <location>
        <begin position="5"/>
        <end position="366"/>
    </location>
</feature>
<organism evidence="12 13">
    <name type="scientific">Desulfosporosinus lacus DSM 15449</name>
    <dbReference type="NCBI Taxonomy" id="1121420"/>
    <lineage>
        <taxon>Bacteria</taxon>
        <taxon>Bacillati</taxon>
        <taxon>Bacillota</taxon>
        <taxon>Clostridia</taxon>
        <taxon>Eubacteriales</taxon>
        <taxon>Desulfitobacteriaceae</taxon>
        <taxon>Desulfosporosinus</taxon>
    </lineage>
</organism>
<comment type="subcellular location">
    <subcellularLocation>
        <location evidence="10">Cytoplasm</location>
    </subcellularLocation>
</comment>
<proteinExistence type="inferred from homology"/>
<comment type="similarity">
    <text evidence="10">Belongs to the MnmG family. TrmFO subfamily.</text>
</comment>
<evidence type="ECO:0000256" key="1">
    <source>
        <dbReference type="ARBA" id="ARBA00001974"/>
    </source>
</evidence>
<evidence type="ECO:0000256" key="4">
    <source>
        <dbReference type="ARBA" id="ARBA00022630"/>
    </source>
</evidence>
<dbReference type="Proteomes" id="UP000183954">
    <property type="component" value="Unassembled WGS sequence"/>
</dbReference>
<dbReference type="NCBIfam" id="NF003739">
    <property type="entry name" value="PRK05335.1"/>
    <property type="match status" value="1"/>
</dbReference>
<dbReference type="InterPro" id="IPR036188">
    <property type="entry name" value="FAD/NAD-bd_sf"/>
</dbReference>
<dbReference type="InterPro" id="IPR002218">
    <property type="entry name" value="MnmG-rel"/>
</dbReference>
<keyword evidence="8 10" id="KW-0521">NADP</keyword>
<protein>
    <recommendedName>
        <fullName evidence="10">Methylenetetrahydrofolate--tRNA-(uracil-5-)-methyltransferase TrmFO</fullName>
        <ecNumber evidence="10">2.1.1.74</ecNumber>
    </recommendedName>
    <alternativeName>
        <fullName evidence="10">Folate-dependent tRNA (uracil-5-)-methyltransferase</fullName>
    </alternativeName>
    <alternativeName>
        <fullName evidence="10">Folate-dependent tRNA(M-5-U54)-methyltransferase</fullName>
    </alternativeName>
</protein>
<comment type="catalytic activity">
    <reaction evidence="10">
        <text>uridine(54) in tRNA + (6R)-5,10-methylene-5,6,7,8-tetrahydrofolate + NADH + H(+) = 5-methyluridine(54) in tRNA + (6S)-5,6,7,8-tetrahydrofolate + NAD(+)</text>
        <dbReference type="Rhea" id="RHEA:16873"/>
        <dbReference type="Rhea" id="RHEA-COMP:10167"/>
        <dbReference type="Rhea" id="RHEA-COMP:10193"/>
        <dbReference type="ChEBI" id="CHEBI:15378"/>
        <dbReference type="ChEBI" id="CHEBI:15636"/>
        <dbReference type="ChEBI" id="CHEBI:57453"/>
        <dbReference type="ChEBI" id="CHEBI:57540"/>
        <dbReference type="ChEBI" id="CHEBI:57945"/>
        <dbReference type="ChEBI" id="CHEBI:65315"/>
        <dbReference type="ChEBI" id="CHEBI:74447"/>
        <dbReference type="EC" id="2.1.1.74"/>
    </reaction>
</comment>
<gene>
    <name evidence="10" type="primary">trmFO</name>
    <name evidence="12" type="ORF">SAMN02746098_04854</name>
</gene>
<evidence type="ECO:0000256" key="9">
    <source>
        <dbReference type="ARBA" id="ARBA00023027"/>
    </source>
</evidence>
<keyword evidence="5 10" id="KW-0808">Transferase</keyword>
<dbReference type="PANTHER" id="PTHR11806">
    <property type="entry name" value="GLUCOSE INHIBITED DIVISION PROTEIN A"/>
    <property type="match status" value="1"/>
</dbReference>
<dbReference type="RefSeq" id="WP_073032895.1">
    <property type="nucleotide sequence ID" value="NZ_FQXJ01000029.1"/>
</dbReference>
<dbReference type="GO" id="GO:0030488">
    <property type="term" value="P:tRNA methylation"/>
    <property type="evidence" value="ECO:0007669"/>
    <property type="project" value="TreeGrafter"/>
</dbReference>
<dbReference type="PANTHER" id="PTHR11806:SF2">
    <property type="entry name" value="METHYLENETETRAHYDROFOLATE--TRNA-(URACIL-5-)-METHYLTRANSFERASE TRMFO"/>
    <property type="match status" value="1"/>
</dbReference>
<dbReference type="HAMAP" id="MF_01037">
    <property type="entry name" value="TrmFO"/>
    <property type="match status" value="1"/>
</dbReference>
<dbReference type="Pfam" id="PF01134">
    <property type="entry name" value="GIDA"/>
    <property type="match status" value="1"/>
</dbReference>
<evidence type="ECO:0000259" key="11">
    <source>
        <dbReference type="Pfam" id="PF01134"/>
    </source>
</evidence>
<dbReference type="AlphaFoldDB" id="A0A1M6F1D2"/>
<dbReference type="OrthoDB" id="9803114at2"/>
<evidence type="ECO:0000256" key="5">
    <source>
        <dbReference type="ARBA" id="ARBA00022679"/>
    </source>
</evidence>
<name>A0A1M6F1D2_9FIRM</name>
<dbReference type="GO" id="GO:0050660">
    <property type="term" value="F:flavin adenine dinucleotide binding"/>
    <property type="evidence" value="ECO:0007669"/>
    <property type="project" value="UniProtKB-UniRule"/>
</dbReference>
<comment type="function">
    <text evidence="10">Catalyzes the folate-dependent formation of 5-methyl-uridine at position 54 (M-5-U54) in all tRNAs.</text>
</comment>
<keyword evidence="7 10" id="KW-0274">FAD</keyword>
<reference evidence="13" key="1">
    <citation type="submission" date="2016-11" db="EMBL/GenBank/DDBJ databases">
        <authorList>
            <person name="Varghese N."/>
            <person name="Submissions S."/>
        </authorList>
    </citation>
    <scope>NUCLEOTIDE SEQUENCE [LARGE SCALE GENOMIC DNA]</scope>
    <source>
        <strain evidence="13">DSM 15449</strain>
    </source>
</reference>
<comment type="cofactor">
    <cofactor evidence="1 10">
        <name>FAD</name>
        <dbReference type="ChEBI" id="CHEBI:57692"/>
    </cofactor>
</comment>
<evidence type="ECO:0000256" key="7">
    <source>
        <dbReference type="ARBA" id="ARBA00022827"/>
    </source>
</evidence>
<evidence type="ECO:0000313" key="12">
    <source>
        <dbReference type="EMBL" id="SHI91497.1"/>
    </source>
</evidence>
<dbReference type="InterPro" id="IPR040131">
    <property type="entry name" value="MnmG_N"/>
</dbReference>
<dbReference type="SUPFAM" id="SSF51905">
    <property type="entry name" value="FAD/NAD(P)-binding domain"/>
    <property type="match status" value="1"/>
</dbReference>
<evidence type="ECO:0000256" key="6">
    <source>
        <dbReference type="ARBA" id="ARBA00022694"/>
    </source>
</evidence>
<keyword evidence="4 10" id="KW-0285">Flavoprotein</keyword>
<dbReference type="InterPro" id="IPR004417">
    <property type="entry name" value="TrmFO"/>
</dbReference>
<feature type="binding site" evidence="10">
    <location>
        <begin position="9"/>
        <end position="14"/>
    </location>
    <ligand>
        <name>FAD</name>
        <dbReference type="ChEBI" id="CHEBI:57692"/>
    </ligand>
</feature>
<dbReference type="EC" id="2.1.1.74" evidence="10"/>
<keyword evidence="6 10" id="KW-0819">tRNA processing</keyword>
<accession>A0A1M6F1D2</accession>
<dbReference type="GO" id="GO:0002098">
    <property type="term" value="P:tRNA wobble uridine modification"/>
    <property type="evidence" value="ECO:0007669"/>
    <property type="project" value="TreeGrafter"/>
</dbReference>
<evidence type="ECO:0000313" key="13">
    <source>
        <dbReference type="Proteomes" id="UP000183954"/>
    </source>
</evidence>
<dbReference type="InterPro" id="IPR020595">
    <property type="entry name" value="MnmG-rel_CS"/>
</dbReference>
<dbReference type="PROSITE" id="PS01281">
    <property type="entry name" value="GIDA_2"/>
    <property type="match status" value="1"/>
</dbReference>
<evidence type="ECO:0000256" key="2">
    <source>
        <dbReference type="ARBA" id="ARBA00022490"/>
    </source>
</evidence>
<evidence type="ECO:0000256" key="10">
    <source>
        <dbReference type="HAMAP-Rule" id="MF_01037"/>
    </source>
</evidence>
<evidence type="ECO:0000256" key="3">
    <source>
        <dbReference type="ARBA" id="ARBA00022603"/>
    </source>
</evidence>
<evidence type="ECO:0000256" key="8">
    <source>
        <dbReference type="ARBA" id="ARBA00022857"/>
    </source>
</evidence>
<comment type="catalytic activity">
    <reaction evidence="10">
        <text>uridine(54) in tRNA + (6R)-5,10-methylene-5,6,7,8-tetrahydrofolate + NADPH + H(+) = 5-methyluridine(54) in tRNA + (6S)-5,6,7,8-tetrahydrofolate + NADP(+)</text>
        <dbReference type="Rhea" id="RHEA:62372"/>
        <dbReference type="Rhea" id="RHEA-COMP:10167"/>
        <dbReference type="Rhea" id="RHEA-COMP:10193"/>
        <dbReference type="ChEBI" id="CHEBI:15378"/>
        <dbReference type="ChEBI" id="CHEBI:15636"/>
        <dbReference type="ChEBI" id="CHEBI:57453"/>
        <dbReference type="ChEBI" id="CHEBI:57783"/>
        <dbReference type="ChEBI" id="CHEBI:58349"/>
        <dbReference type="ChEBI" id="CHEBI:65315"/>
        <dbReference type="ChEBI" id="CHEBI:74447"/>
        <dbReference type="EC" id="2.1.1.74"/>
    </reaction>
</comment>